<comment type="similarity">
    <text evidence="2">Belongs to the DRAM/TMEM150 family.</text>
</comment>
<dbReference type="Pfam" id="PF10277">
    <property type="entry name" value="Frag1"/>
    <property type="match status" value="1"/>
</dbReference>
<dbReference type="GO" id="GO:0012505">
    <property type="term" value="C:endomembrane system"/>
    <property type="evidence" value="ECO:0007669"/>
    <property type="project" value="UniProtKB-SubCell"/>
</dbReference>
<comment type="caution">
    <text evidence="8">The sequence shown here is derived from an EMBL/GenBank/DDBJ whole genome shotgun (WGS) entry which is preliminary data.</text>
</comment>
<evidence type="ECO:0000256" key="6">
    <source>
        <dbReference type="SAM" id="Phobius"/>
    </source>
</evidence>
<feature type="transmembrane region" description="Helical" evidence="6">
    <location>
        <begin position="244"/>
        <end position="266"/>
    </location>
</feature>
<evidence type="ECO:0000256" key="3">
    <source>
        <dbReference type="ARBA" id="ARBA00022692"/>
    </source>
</evidence>
<protein>
    <recommendedName>
        <fullName evidence="7">CWH43-like N-terminal domain-containing protein</fullName>
    </recommendedName>
</protein>
<feature type="transmembrane region" description="Helical" evidence="6">
    <location>
        <begin position="78"/>
        <end position="101"/>
    </location>
</feature>
<sequence length="278" mass="31791">MCFFVLWKLICYFDEDNLDERTMKSKFVFWTGIFPVLSAILSVMAAVSGYIMAVYNGHEDPLVSFITDGGSLSPESCIFGILLNMSAFFFFLTTIFIHVQLKTFLHDNELMNEKVRQITRIMVLLGLLSAIGYMMVANFQATNDLYAHWMGGIVSYTAALCYSMMWTIACYIRRPCLTPKSLTLWRGCLVLLSLAAISVYNITFYWAPFVYFRDSNGSKPRPPLYPMQGLMRVSNTHPYYMNEVVAAISEWIGVFALQALIVTFSYEMGRIDIRYQTA</sequence>
<feature type="transmembrane region" description="Helical" evidence="6">
    <location>
        <begin position="121"/>
        <end position="141"/>
    </location>
</feature>
<organism evidence="8 9">
    <name type="scientific">Bursaphelenchus okinawaensis</name>
    <dbReference type="NCBI Taxonomy" id="465554"/>
    <lineage>
        <taxon>Eukaryota</taxon>
        <taxon>Metazoa</taxon>
        <taxon>Ecdysozoa</taxon>
        <taxon>Nematoda</taxon>
        <taxon>Chromadorea</taxon>
        <taxon>Rhabditida</taxon>
        <taxon>Tylenchina</taxon>
        <taxon>Tylenchomorpha</taxon>
        <taxon>Aphelenchoidea</taxon>
        <taxon>Aphelenchoididae</taxon>
        <taxon>Bursaphelenchus</taxon>
    </lineage>
</organism>
<feature type="transmembrane region" description="Helical" evidence="6">
    <location>
        <begin position="184"/>
        <end position="207"/>
    </location>
</feature>
<dbReference type="PANTHER" id="PTHR21324:SF2">
    <property type="entry name" value="EG:22E5.9 PROTEIN"/>
    <property type="match status" value="1"/>
</dbReference>
<feature type="transmembrane region" description="Helical" evidence="6">
    <location>
        <begin position="27"/>
        <end position="55"/>
    </location>
</feature>
<feature type="transmembrane region" description="Helical" evidence="6">
    <location>
        <begin position="153"/>
        <end position="172"/>
    </location>
</feature>
<keyword evidence="4 6" id="KW-1133">Transmembrane helix</keyword>
<dbReference type="EMBL" id="CAJFDH010000002">
    <property type="protein sequence ID" value="CAD5212379.1"/>
    <property type="molecule type" value="Genomic_DNA"/>
</dbReference>
<dbReference type="AlphaFoldDB" id="A0A811K9F0"/>
<dbReference type="Proteomes" id="UP000783686">
    <property type="component" value="Unassembled WGS sequence"/>
</dbReference>
<evidence type="ECO:0000313" key="9">
    <source>
        <dbReference type="Proteomes" id="UP000614601"/>
    </source>
</evidence>
<accession>A0A811K9F0</accession>
<dbReference type="PANTHER" id="PTHR21324">
    <property type="entry name" value="FASTING-INDUCIBLE INTEGRAL MEMBRANE PROTEIN TM6P1-RELATED"/>
    <property type="match status" value="1"/>
</dbReference>
<dbReference type="InterPro" id="IPR019402">
    <property type="entry name" value="CWH43_N"/>
</dbReference>
<proteinExistence type="inferred from homology"/>
<gene>
    <name evidence="8" type="ORF">BOKJ2_LOCUS4180</name>
</gene>
<keyword evidence="9" id="KW-1185">Reference proteome</keyword>
<evidence type="ECO:0000256" key="4">
    <source>
        <dbReference type="ARBA" id="ARBA00022989"/>
    </source>
</evidence>
<dbReference type="Proteomes" id="UP000614601">
    <property type="component" value="Unassembled WGS sequence"/>
</dbReference>
<evidence type="ECO:0000256" key="2">
    <source>
        <dbReference type="ARBA" id="ARBA00006565"/>
    </source>
</evidence>
<dbReference type="EMBL" id="CAJFCW020000002">
    <property type="protein sequence ID" value="CAG9095746.1"/>
    <property type="molecule type" value="Genomic_DNA"/>
</dbReference>
<dbReference type="InterPro" id="IPR050911">
    <property type="entry name" value="DRAM/TMEM150_Autophagy_Mod"/>
</dbReference>
<reference evidence="8" key="1">
    <citation type="submission" date="2020-09" db="EMBL/GenBank/DDBJ databases">
        <authorList>
            <person name="Kikuchi T."/>
        </authorList>
    </citation>
    <scope>NUCLEOTIDE SEQUENCE</scope>
    <source>
        <strain evidence="8">SH1</strain>
    </source>
</reference>
<feature type="domain" description="CWH43-like N-terminal" evidence="7">
    <location>
        <begin position="32"/>
        <end position="269"/>
    </location>
</feature>
<evidence type="ECO:0000313" key="8">
    <source>
        <dbReference type="EMBL" id="CAD5212379.1"/>
    </source>
</evidence>
<evidence type="ECO:0000259" key="7">
    <source>
        <dbReference type="Pfam" id="PF10277"/>
    </source>
</evidence>
<name>A0A811K9F0_9BILA</name>
<evidence type="ECO:0000256" key="5">
    <source>
        <dbReference type="ARBA" id="ARBA00023136"/>
    </source>
</evidence>
<keyword evidence="5 6" id="KW-0472">Membrane</keyword>
<evidence type="ECO:0000256" key="1">
    <source>
        <dbReference type="ARBA" id="ARBA00004127"/>
    </source>
</evidence>
<dbReference type="OrthoDB" id="191706at2759"/>
<keyword evidence="3 6" id="KW-0812">Transmembrane</keyword>
<comment type="subcellular location">
    <subcellularLocation>
        <location evidence="1">Endomembrane system</location>
        <topology evidence="1">Multi-pass membrane protein</topology>
    </subcellularLocation>
</comment>